<keyword evidence="2 7" id="KW-0813">Transport</keyword>
<evidence type="ECO:0000256" key="1">
    <source>
        <dbReference type="ARBA" id="ARBA00004651"/>
    </source>
</evidence>
<protein>
    <submittedName>
        <fullName evidence="9">ABC transporter permease subunit</fullName>
    </submittedName>
</protein>
<comment type="caution">
    <text evidence="9">The sequence shown here is derived from an EMBL/GenBank/DDBJ whole genome shotgun (WGS) entry which is preliminary data.</text>
</comment>
<evidence type="ECO:0000256" key="2">
    <source>
        <dbReference type="ARBA" id="ARBA00022448"/>
    </source>
</evidence>
<dbReference type="InterPro" id="IPR000515">
    <property type="entry name" value="MetI-like"/>
</dbReference>
<evidence type="ECO:0000256" key="4">
    <source>
        <dbReference type="ARBA" id="ARBA00022692"/>
    </source>
</evidence>
<proteinExistence type="inferred from homology"/>
<sequence>MSIVLKKSSSDRIFDVVLYAGLGLFCLATLFPLYYVFIVSVTPYTEVLRSGGFVLFPSVFTLDAFRTVLGSNVVPKALQVTIFITVAGTMLNLIATTALAYPLSKKFLPGRNAMLLAIIFTMLFSGGLIPVYMIVKALGMMNTLWALVIPGMISSFNLLIMKTYFEGLPHEVEEAAKVDGAGDLATLLRIVLPLSLPILATTLMLFFAVGHWNTYFAGIMYLHERELYPLQVVLRNMIIAPSVSQELSVPQSELQSLPPETVKMAVVVIAIVPVLVLYPFLQKYFMKGMLIGSIKG</sequence>
<evidence type="ECO:0000259" key="8">
    <source>
        <dbReference type="PROSITE" id="PS50928"/>
    </source>
</evidence>
<evidence type="ECO:0000256" key="5">
    <source>
        <dbReference type="ARBA" id="ARBA00022989"/>
    </source>
</evidence>
<dbReference type="Proteomes" id="UP000616779">
    <property type="component" value="Unassembled WGS sequence"/>
</dbReference>
<evidence type="ECO:0000313" key="10">
    <source>
        <dbReference type="Proteomes" id="UP000616779"/>
    </source>
</evidence>
<name>A0ABX1XR32_9BACL</name>
<keyword evidence="3" id="KW-1003">Cell membrane</keyword>
<comment type="subcellular location">
    <subcellularLocation>
        <location evidence="1 7">Cell membrane</location>
        <topology evidence="1 7">Multi-pass membrane protein</topology>
    </subcellularLocation>
</comment>
<evidence type="ECO:0000256" key="6">
    <source>
        <dbReference type="ARBA" id="ARBA00023136"/>
    </source>
</evidence>
<dbReference type="PANTHER" id="PTHR43744">
    <property type="entry name" value="ABC TRANSPORTER PERMEASE PROTEIN MG189-RELATED-RELATED"/>
    <property type="match status" value="1"/>
</dbReference>
<keyword evidence="10" id="KW-1185">Reference proteome</keyword>
<keyword evidence="4 7" id="KW-0812">Transmembrane</keyword>
<keyword evidence="6 7" id="KW-0472">Membrane</keyword>
<evidence type="ECO:0000313" key="9">
    <source>
        <dbReference type="EMBL" id="NOU70734.1"/>
    </source>
</evidence>
<evidence type="ECO:0000256" key="3">
    <source>
        <dbReference type="ARBA" id="ARBA00022475"/>
    </source>
</evidence>
<dbReference type="Gene3D" id="1.10.3720.10">
    <property type="entry name" value="MetI-like"/>
    <property type="match status" value="1"/>
</dbReference>
<reference evidence="9 10" key="1">
    <citation type="submission" date="2019-10" db="EMBL/GenBank/DDBJ databases">
        <title>Description of Paenibacillus terrestris sp. nov.</title>
        <authorList>
            <person name="Carlier A."/>
            <person name="Qi S."/>
        </authorList>
    </citation>
    <scope>NUCLEOTIDE SEQUENCE [LARGE SCALE GENOMIC DNA]</scope>
    <source>
        <strain evidence="9 10">LMG 31458</strain>
    </source>
</reference>
<dbReference type="PROSITE" id="PS50928">
    <property type="entry name" value="ABC_TM1"/>
    <property type="match status" value="1"/>
</dbReference>
<gene>
    <name evidence="9" type="ORF">GC098_04710</name>
</gene>
<dbReference type="InterPro" id="IPR035906">
    <property type="entry name" value="MetI-like_sf"/>
</dbReference>
<feature type="transmembrane region" description="Helical" evidence="7">
    <location>
        <begin position="12"/>
        <end position="35"/>
    </location>
</feature>
<dbReference type="SUPFAM" id="SSF161098">
    <property type="entry name" value="MetI-like"/>
    <property type="match status" value="1"/>
</dbReference>
<organism evidence="9 10">
    <name type="scientific">Paenibacillus phytorum</name>
    <dbReference type="NCBI Taxonomy" id="2654977"/>
    <lineage>
        <taxon>Bacteria</taxon>
        <taxon>Bacillati</taxon>
        <taxon>Bacillota</taxon>
        <taxon>Bacilli</taxon>
        <taxon>Bacillales</taxon>
        <taxon>Paenibacillaceae</taxon>
        <taxon>Paenibacillus</taxon>
    </lineage>
</organism>
<dbReference type="CDD" id="cd06261">
    <property type="entry name" value="TM_PBP2"/>
    <property type="match status" value="1"/>
</dbReference>
<feature type="transmembrane region" description="Helical" evidence="7">
    <location>
        <begin position="113"/>
        <end position="135"/>
    </location>
</feature>
<comment type="similarity">
    <text evidence="7">Belongs to the binding-protein-dependent transport system permease family.</text>
</comment>
<feature type="domain" description="ABC transmembrane type-1" evidence="8">
    <location>
        <begin position="78"/>
        <end position="281"/>
    </location>
</feature>
<feature type="transmembrane region" description="Helical" evidence="7">
    <location>
        <begin position="264"/>
        <end position="281"/>
    </location>
</feature>
<feature type="transmembrane region" description="Helical" evidence="7">
    <location>
        <begin position="144"/>
        <end position="165"/>
    </location>
</feature>
<dbReference type="Pfam" id="PF00528">
    <property type="entry name" value="BPD_transp_1"/>
    <property type="match status" value="1"/>
</dbReference>
<dbReference type="EMBL" id="WHOA01000030">
    <property type="protein sequence ID" value="NOU70734.1"/>
    <property type="molecule type" value="Genomic_DNA"/>
</dbReference>
<feature type="transmembrane region" description="Helical" evidence="7">
    <location>
        <begin position="185"/>
        <end position="207"/>
    </location>
</feature>
<dbReference type="PANTHER" id="PTHR43744:SF9">
    <property type="entry name" value="POLYGALACTURONAN_RHAMNOGALACTURONAN TRANSPORT SYSTEM PERMEASE PROTEIN YTCP"/>
    <property type="match status" value="1"/>
</dbReference>
<feature type="transmembrane region" description="Helical" evidence="7">
    <location>
        <begin position="77"/>
        <end position="101"/>
    </location>
</feature>
<evidence type="ECO:0000256" key="7">
    <source>
        <dbReference type="RuleBase" id="RU363032"/>
    </source>
</evidence>
<accession>A0ABX1XR32</accession>
<keyword evidence="5 7" id="KW-1133">Transmembrane helix</keyword>
<dbReference type="RefSeq" id="WP_171641438.1">
    <property type="nucleotide sequence ID" value="NZ_WHOA01000030.1"/>
</dbReference>